<dbReference type="SUPFAM" id="SSF51905">
    <property type="entry name" value="FAD/NAD(P)-binding domain"/>
    <property type="match status" value="1"/>
</dbReference>
<keyword evidence="3" id="KW-0285">Flavoprotein</keyword>
<dbReference type="GO" id="GO:0050660">
    <property type="term" value="F:flavin adenine dinucleotide binding"/>
    <property type="evidence" value="ECO:0007669"/>
    <property type="project" value="InterPro"/>
</dbReference>
<dbReference type="InterPro" id="IPR036188">
    <property type="entry name" value="FAD/NAD-bd_sf"/>
</dbReference>
<evidence type="ECO:0000313" key="8">
    <source>
        <dbReference type="Proteomes" id="UP000619479"/>
    </source>
</evidence>
<dbReference type="EMBL" id="BOMH01000093">
    <property type="protein sequence ID" value="GID71033.1"/>
    <property type="molecule type" value="Genomic_DNA"/>
</dbReference>
<sequence>MRMQSSRLSFPFTDHPPPFDDEFPTLRQVHHYLRSYAEQFGVLPLIRFDTPVTRIVKVDGRWAVTADAVTETYDAVMVASGELWPPRMPDFVPGPQTGVHVLSAKDYRNPAAPLARSVPAAPPPEHPSACAGIGNAPETTASSRQGRLLRRRARRQ</sequence>
<dbReference type="AlphaFoldDB" id="A0A919MAZ1"/>
<keyword evidence="5" id="KW-0560">Oxidoreductase</keyword>
<evidence type="ECO:0000256" key="3">
    <source>
        <dbReference type="ARBA" id="ARBA00022630"/>
    </source>
</evidence>
<keyword evidence="4" id="KW-0274">FAD</keyword>
<evidence type="ECO:0000256" key="2">
    <source>
        <dbReference type="ARBA" id="ARBA00010139"/>
    </source>
</evidence>
<evidence type="ECO:0000256" key="6">
    <source>
        <dbReference type="SAM" id="MobiDB-lite"/>
    </source>
</evidence>
<accession>A0A919MAZ1</accession>
<dbReference type="Pfam" id="PF00743">
    <property type="entry name" value="FMO-like"/>
    <property type="match status" value="1"/>
</dbReference>
<organism evidence="7 8">
    <name type="scientific">Actinoplanes cyaneus</name>
    <dbReference type="NCBI Taxonomy" id="52696"/>
    <lineage>
        <taxon>Bacteria</taxon>
        <taxon>Bacillati</taxon>
        <taxon>Actinomycetota</taxon>
        <taxon>Actinomycetes</taxon>
        <taxon>Micromonosporales</taxon>
        <taxon>Micromonosporaceae</taxon>
        <taxon>Actinoplanes</taxon>
    </lineage>
</organism>
<name>A0A919MAZ1_9ACTN</name>
<evidence type="ECO:0000313" key="7">
    <source>
        <dbReference type="EMBL" id="GID71033.1"/>
    </source>
</evidence>
<protein>
    <submittedName>
        <fullName evidence="7">Uncharacterized protein</fullName>
    </submittedName>
</protein>
<feature type="region of interest" description="Disordered" evidence="6">
    <location>
        <begin position="114"/>
        <end position="156"/>
    </location>
</feature>
<comment type="similarity">
    <text evidence="1">Belongs to the FMO family.</text>
</comment>
<proteinExistence type="inferred from homology"/>
<evidence type="ECO:0000256" key="4">
    <source>
        <dbReference type="ARBA" id="ARBA00022827"/>
    </source>
</evidence>
<gene>
    <name evidence="7" type="ORF">Acy02nite_89140</name>
</gene>
<reference evidence="7" key="1">
    <citation type="submission" date="2021-01" db="EMBL/GenBank/DDBJ databases">
        <title>Whole genome shotgun sequence of Actinoplanes cyaneus NBRC 14990.</title>
        <authorList>
            <person name="Komaki H."/>
            <person name="Tamura T."/>
        </authorList>
    </citation>
    <scope>NUCLEOTIDE SEQUENCE</scope>
    <source>
        <strain evidence="7">NBRC 14990</strain>
    </source>
</reference>
<dbReference type="GO" id="GO:0004499">
    <property type="term" value="F:N,N-dimethylaniline monooxygenase activity"/>
    <property type="evidence" value="ECO:0007669"/>
    <property type="project" value="InterPro"/>
</dbReference>
<dbReference type="PANTHER" id="PTHR23023">
    <property type="entry name" value="DIMETHYLANILINE MONOOXYGENASE"/>
    <property type="match status" value="1"/>
</dbReference>
<evidence type="ECO:0000256" key="1">
    <source>
        <dbReference type="ARBA" id="ARBA00009183"/>
    </source>
</evidence>
<dbReference type="GO" id="GO:0050661">
    <property type="term" value="F:NADP binding"/>
    <property type="evidence" value="ECO:0007669"/>
    <property type="project" value="InterPro"/>
</dbReference>
<dbReference type="InterPro" id="IPR020946">
    <property type="entry name" value="Flavin_mOase-like"/>
</dbReference>
<dbReference type="InterPro" id="IPR050346">
    <property type="entry name" value="FMO-like"/>
</dbReference>
<comment type="similarity">
    <text evidence="2">Belongs to the FAD-binding monooxygenase family.</text>
</comment>
<keyword evidence="8" id="KW-1185">Reference proteome</keyword>
<dbReference type="Gene3D" id="3.50.50.60">
    <property type="entry name" value="FAD/NAD(P)-binding domain"/>
    <property type="match status" value="1"/>
</dbReference>
<evidence type="ECO:0000256" key="5">
    <source>
        <dbReference type="ARBA" id="ARBA00023002"/>
    </source>
</evidence>
<dbReference type="Proteomes" id="UP000619479">
    <property type="component" value="Unassembled WGS sequence"/>
</dbReference>
<feature type="compositionally biased region" description="Basic residues" evidence="6">
    <location>
        <begin position="147"/>
        <end position="156"/>
    </location>
</feature>
<comment type="caution">
    <text evidence="7">The sequence shown here is derived from an EMBL/GenBank/DDBJ whole genome shotgun (WGS) entry which is preliminary data.</text>
</comment>